<feature type="domain" description="DNA-directed DNA polymerase family B multifunctional" evidence="5">
    <location>
        <begin position="12"/>
        <end position="87"/>
    </location>
</feature>
<proteinExistence type="predicted"/>
<dbReference type="Pfam" id="PF00136">
    <property type="entry name" value="DNA_pol_B"/>
    <property type="match status" value="1"/>
</dbReference>
<dbReference type="InterPro" id="IPR030559">
    <property type="entry name" value="PolZ_Rev3"/>
</dbReference>
<evidence type="ECO:0000256" key="1">
    <source>
        <dbReference type="ARBA" id="ARBA00012417"/>
    </source>
</evidence>
<name>A0ABQ7JES9_9APIC</name>
<feature type="non-terminal residue" evidence="6">
    <location>
        <position position="100"/>
    </location>
</feature>
<sequence length="100" mass="11298">VTRQPAQLCTPMVMEPLSNFYWSPVIVLDFQSLYPSMIIAYNLCYSTYMGSLQKFPTVENSHIQTVGTSSLHISPSTIKEISKRYNEATQLPSLSTSFKL</sequence>
<dbReference type="Gene3D" id="3.90.1600.10">
    <property type="entry name" value="Palm domain of DNA polymerase"/>
    <property type="match status" value="1"/>
</dbReference>
<dbReference type="PANTHER" id="PTHR45812:SF1">
    <property type="entry name" value="DNA POLYMERASE ZETA CATALYTIC SUBUNIT"/>
    <property type="match status" value="1"/>
</dbReference>
<dbReference type="Proteomes" id="UP000823046">
    <property type="component" value="Unassembled WGS sequence"/>
</dbReference>
<dbReference type="InterPro" id="IPR006134">
    <property type="entry name" value="DNA-dir_DNA_pol_B_multi_dom"/>
</dbReference>
<dbReference type="PANTHER" id="PTHR45812">
    <property type="entry name" value="DNA POLYMERASE ZETA CATALYTIC SUBUNIT"/>
    <property type="match status" value="1"/>
</dbReference>
<keyword evidence="3" id="KW-0548">Nucleotidyltransferase</keyword>
<evidence type="ECO:0000256" key="4">
    <source>
        <dbReference type="ARBA" id="ARBA00022932"/>
    </source>
</evidence>
<comment type="caution">
    <text evidence="6">The sequence shown here is derived from an EMBL/GenBank/DDBJ whole genome shotgun (WGS) entry which is preliminary data.</text>
</comment>
<evidence type="ECO:0000313" key="7">
    <source>
        <dbReference type="Proteomes" id="UP000823046"/>
    </source>
</evidence>
<dbReference type="InterPro" id="IPR043502">
    <property type="entry name" value="DNA/RNA_pol_sf"/>
</dbReference>
<accession>A0ABQ7JES9</accession>
<keyword evidence="2" id="KW-0808">Transferase</keyword>
<keyword evidence="4" id="KW-0239">DNA-directed DNA polymerase</keyword>
<dbReference type="EMBL" id="JADAQX010000046">
    <property type="protein sequence ID" value="KAF8822517.1"/>
    <property type="molecule type" value="Genomic_DNA"/>
</dbReference>
<evidence type="ECO:0000259" key="5">
    <source>
        <dbReference type="Pfam" id="PF00136"/>
    </source>
</evidence>
<feature type="non-terminal residue" evidence="6">
    <location>
        <position position="1"/>
    </location>
</feature>
<evidence type="ECO:0000313" key="6">
    <source>
        <dbReference type="EMBL" id="KAF8822517.1"/>
    </source>
</evidence>
<dbReference type="SUPFAM" id="SSF56672">
    <property type="entry name" value="DNA/RNA polymerases"/>
    <property type="match status" value="1"/>
</dbReference>
<gene>
    <name evidence="6" type="ORF">IE077_003577</name>
</gene>
<protein>
    <recommendedName>
        <fullName evidence="1">DNA-directed DNA polymerase</fullName>
        <ecNumber evidence="1">2.7.7.7</ecNumber>
    </recommendedName>
</protein>
<reference evidence="6 7" key="1">
    <citation type="journal article" date="2020" name="bioRxiv">
        <title>Metabolic contributions of an alphaproteobacterial endosymbiont in the apicomplexan Cardiosporidium cionae.</title>
        <authorList>
            <person name="Hunter E.S."/>
            <person name="Paight C.J."/>
            <person name="Lane C.E."/>
        </authorList>
    </citation>
    <scope>NUCLEOTIDE SEQUENCE [LARGE SCALE GENOMIC DNA]</scope>
    <source>
        <strain evidence="6">ESH_2018</strain>
    </source>
</reference>
<evidence type="ECO:0000256" key="2">
    <source>
        <dbReference type="ARBA" id="ARBA00022679"/>
    </source>
</evidence>
<organism evidence="6 7">
    <name type="scientific">Cardiosporidium cionae</name>
    <dbReference type="NCBI Taxonomy" id="476202"/>
    <lineage>
        <taxon>Eukaryota</taxon>
        <taxon>Sar</taxon>
        <taxon>Alveolata</taxon>
        <taxon>Apicomplexa</taxon>
        <taxon>Aconoidasida</taxon>
        <taxon>Nephromycida</taxon>
        <taxon>Cardiosporidium</taxon>
    </lineage>
</organism>
<dbReference type="InterPro" id="IPR023211">
    <property type="entry name" value="DNA_pol_palm_dom_sf"/>
</dbReference>
<dbReference type="EC" id="2.7.7.7" evidence="1"/>
<evidence type="ECO:0000256" key="3">
    <source>
        <dbReference type="ARBA" id="ARBA00022695"/>
    </source>
</evidence>
<keyword evidence="7" id="KW-1185">Reference proteome</keyword>